<name>A0A369QKX6_9BACT</name>
<organism evidence="3 4">
    <name type="scientific">Adhaeribacter pallidiroseus</name>
    <dbReference type="NCBI Taxonomy" id="2072847"/>
    <lineage>
        <taxon>Bacteria</taxon>
        <taxon>Pseudomonadati</taxon>
        <taxon>Bacteroidota</taxon>
        <taxon>Cytophagia</taxon>
        <taxon>Cytophagales</taxon>
        <taxon>Hymenobacteraceae</taxon>
        <taxon>Adhaeribacter</taxon>
    </lineage>
</organism>
<dbReference type="OrthoDB" id="9779968at2"/>
<feature type="domain" description="Secretion system C-terminal sorting" evidence="2">
    <location>
        <begin position="1436"/>
        <end position="1512"/>
    </location>
</feature>
<dbReference type="NCBIfam" id="TIGR04183">
    <property type="entry name" value="Por_Secre_tail"/>
    <property type="match status" value="1"/>
</dbReference>
<reference evidence="3 4" key="1">
    <citation type="submission" date="2018-04" db="EMBL/GenBank/DDBJ databases">
        <title>Adhaeribacter sp. HMF7616 genome sequencing and assembly.</title>
        <authorList>
            <person name="Kang H."/>
            <person name="Kang J."/>
            <person name="Cha I."/>
            <person name="Kim H."/>
            <person name="Joh K."/>
        </authorList>
    </citation>
    <scope>NUCLEOTIDE SEQUENCE [LARGE SCALE GENOMIC DNA]</scope>
    <source>
        <strain evidence="3 4">HMF7616</strain>
    </source>
</reference>
<evidence type="ECO:0000313" key="3">
    <source>
        <dbReference type="EMBL" id="RDC63907.1"/>
    </source>
</evidence>
<sequence>MKKTYSFLSEPQTLAPGLNPKWRRLGAAFLFCFSLTQLAAAQSKIWDKTIGSNNSESLNAAIPTRDGGSLLAGTIRMGSYELTYKEEIIKVGADGSKIWSKGLDDPSFHVTAIQEVAEGGYLVGGNVYTQGKYDCRIIKLQEDGTQVWVKTFGRKYDDDLSAILQTQDGGFILGGSAIVGKDNYGYPVNDYWAVKLDASGNKVWDKTFGGSNDDKLESIQQTTDGGYILGGSSKSGVSGAKTQSSKGDYDYWILKLKADGTPAWDKTLGGDFTDELIAVKQSNDGSFILGGSSLSRKTGDKSAYITGTWLVKLNAAGNKVWDKTIPNDLGDGNHSGLRTIQATTDRGYLLGLTSSAEIGGIKSEANRGYADYWLIKLKADGTQLWDKTIGSLNGDNLIAAYQTKDGNYLLAGTSGSNIGFEKTENSHQAKYFAGYDDDYWLVKLDNNIRQNQTLSFAPLKTQPYTQQPLTLQAQAGSGLPVSYQVISGAATVKGNKLTLTGPGEVVIKARQTGNATYNAIEVAQSFVATLVSKQQDQSFGGSQSETLTALLATPDGGYLAGGMSDSEATGTKSQAGKGKYDYWVVKTDNTGKKVWDKAFGGNQSDRLTTMVATPDGGYLLGGTSTTGISGDKSQTGKGKEDYWLIKIDAKGTKQWDKSFGGPEKDSLATIITTPKGYLLGGTSASGVSGDKSQAGKGATDYWILEIDGNGNKLWDKTFGGSGSDHLAALLATPDGYLVGGSSASGISGDKGQAQRGSKDYWVLRIRKDGTKIWEKTYGGLKNNSASFGKGISLLQGLVATPDGGFLLAGTSNASKGGERSEGRQGASEEDDYETHYISDYWVVKIDGQGTKAWDNFYGSIEADYFYGGGFSTLSRVAALPEGGYLLGGSTDGSGGDISEAYQAGNNYWLVKINEQGKKIGDKIIGGTANDYLSALVPAPDGSYLLGGTSVSKIGLDKSTASEGGTNYWVVQVQANAESRPNEPGATAWDMRYGGSGRDNFTTLIKTTDGGYLSGGYTNSGISGDKGQRGQGKNDYWIVKSDKNGKKLWDKSFGGSQDDFLNQVISTQDGGYLLAGSSFSNNSGDKSQASRGGRDYWVVKIDALGNKQWDKRFGGSGNDELKQVLRLASGEYVLAGYSDSPVSGDKSQPSQGRNDYWLVKISAQGNKVWDKRYGGSANDNLASFTLTATNGFILGGTSSSGISGDKTQASWGEEDFWLIRVDAQGNKIWDKRYGGNYADVLTTVGMNREYSPQTNEDGDYYVGGYSSSQVSGDKKQANKGGSDYWFLQIKSNGNLVRENSYGFGGKDELQSVVQTKQGDYLLAGTLNVHSGAVADGPNGSEYWAVRINAVGTQQYGRTFGGSGPEELRAMVLTEDGGFVLGGKSDSGVSGDRTQLSQGSTDYWLIKVNPESSNPVAARVALQPETGSQVQAVQVQAYPNPFQQKATIRFTLPHMQAASLKVYDSQGREVATLFNGEVKANQPYEVEWKAYNQAAGLYILQLQTPTGKQQQKLLLIK</sequence>
<dbReference type="PANTHER" id="PTHR42754">
    <property type="entry name" value="ENDOGLUCANASE"/>
    <property type="match status" value="1"/>
</dbReference>
<dbReference type="Proteomes" id="UP000253919">
    <property type="component" value="Unassembled WGS sequence"/>
</dbReference>
<protein>
    <recommendedName>
        <fullName evidence="2">Secretion system C-terminal sorting domain-containing protein</fullName>
    </recommendedName>
</protein>
<evidence type="ECO:0000313" key="4">
    <source>
        <dbReference type="Proteomes" id="UP000253919"/>
    </source>
</evidence>
<dbReference type="Pfam" id="PF18962">
    <property type="entry name" value="Por_Secre_tail"/>
    <property type="match status" value="1"/>
</dbReference>
<dbReference type="RefSeq" id="WP_115373133.1">
    <property type="nucleotide sequence ID" value="NZ_QASA01000001.1"/>
</dbReference>
<accession>A0A369QKX6</accession>
<dbReference type="EMBL" id="QASA01000001">
    <property type="protein sequence ID" value="RDC63907.1"/>
    <property type="molecule type" value="Genomic_DNA"/>
</dbReference>
<dbReference type="InterPro" id="IPR026444">
    <property type="entry name" value="Secre_tail"/>
</dbReference>
<comment type="caution">
    <text evidence="3">The sequence shown here is derived from an EMBL/GenBank/DDBJ whole genome shotgun (WGS) entry which is preliminary data.</text>
</comment>
<proteinExistence type="predicted"/>
<feature type="region of interest" description="Disordered" evidence="1">
    <location>
        <begin position="810"/>
        <end position="830"/>
    </location>
</feature>
<dbReference type="PANTHER" id="PTHR42754:SF1">
    <property type="entry name" value="LIPOPROTEIN"/>
    <property type="match status" value="1"/>
</dbReference>
<evidence type="ECO:0000256" key="1">
    <source>
        <dbReference type="SAM" id="MobiDB-lite"/>
    </source>
</evidence>
<keyword evidence="4" id="KW-1185">Reference proteome</keyword>
<evidence type="ECO:0000259" key="2">
    <source>
        <dbReference type="Pfam" id="PF18962"/>
    </source>
</evidence>
<gene>
    <name evidence="3" type="ORF">AHMF7616_02516</name>
</gene>